<reference evidence="1 2" key="1">
    <citation type="journal article" date="2003" name="Int. J. Syst. Evol. Microbiol.">
        <title>Bacillus nealsonii sp. nov., isolated from a spacecraft-assembly facility, whose spores are gamma-radiation resistant.</title>
        <authorList>
            <person name="Venkateswaran K."/>
            <person name="Kempf M."/>
            <person name="Chen F."/>
            <person name="Satomi M."/>
            <person name="Nicholson W."/>
            <person name="Kern R."/>
        </authorList>
    </citation>
    <scope>NUCLEOTIDE SEQUENCE [LARGE SCALE GENOMIC DNA]</scope>
    <source>
        <strain evidence="1 2">FO-92</strain>
    </source>
</reference>
<dbReference type="AlphaFoldDB" id="A0A2N0Z004"/>
<dbReference type="Proteomes" id="UP000233375">
    <property type="component" value="Unassembled WGS sequence"/>
</dbReference>
<evidence type="ECO:0000313" key="2">
    <source>
        <dbReference type="Proteomes" id="UP000233375"/>
    </source>
</evidence>
<sequence>MFNKIKTALFGKGNVILFELDDWYAWYKDPQKFHNTVVTHLVKEGKKVETISVVNKVFSNKISILIIDGIKYELSVRIYQGLGPTQTVVLKEIESKH</sequence>
<dbReference type="OrthoDB" id="2874058at2"/>
<accession>A0A2N0Z004</accession>
<protein>
    <submittedName>
        <fullName evidence="1">Uncharacterized protein</fullName>
    </submittedName>
</protein>
<evidence type="ECO:0000313" key="1">
    <source>
        <dbReference type="EMBL" id="PKG22825.1"/>
    </source>
</evidence>
<organism evidence="1 2">
    <name type="scientific">Niallia nealsonii</name>
    <dbReference type="NCBI Taxonomy" id="115979"/>
    <lineage>
        <taxon>Bacteria</taxon>
        <taxon>Bacillati</taxon>
        <taxon>Bacillota</taxon>
        <taxon>Bacilli</taxon>
        <taxon>Bacillales</taxon>
        <taxon>Bacillaceae</taxon>
        <taxon>Niallia</taxon>
    </lineage>
</organism>
<proteinExistence type="predicted"/>
<dbReference type="RefSeq" id="WP_101177846.1">
    <property type="nucleotide sequence ID" value="NZ_PISE01000031.1"/>
</dbReference>
<comment type="caution">
    <text evidence="1">The sequence shown here is derived from an EMBL/GenBank/DDBJ whole genome shotgun (WGS) entry which is preliminary data.</text>
</comment>
<name>A0A2N0Z004_9BACI</name>
<gene>
    <name evidence="1" type="ORF">CWS01_14135</name>
</gene>
<keyword evidence="2" id="KW-1185">Reference proteome</keyword>
<dbReference type="EMBL" id="PISE01000031">
    <property type="protein sequence ID" value="PKG22825.1"/>
    <property type="molecule type" value="Genomic_DNA"/>
</dbReference>